<dbReference type="InterPro" id="IPR003010">
    <property type="entry name" value="C-N_Hydrolase"/>
</dbReference>
<dbReference type="EC" id="6.3.5.1" evidence="8"/>
<evidence type="ECO:0000259" key="9">
    <source>
        <dbReference type="PROSITE" id="PS50263"/>
    </source>
</evidence>
<dbReference type="SUPFAM" id="SSF56317">
    <property type="entry name" value="Carbon-nitrogen hydrolase"/>
    <property type="match status" value="1"/>
</dbReference>
<evidence type="ECO:0000313" key="10">
    <source>
        <dbReference type="EMBL" id="KAJ0408384.1"/>
    </source>
</evidence>
<reference evidence="10" key="1">
    <citation type="submission" date="2021-12" db="EMBL/GenBank/DDBJ databases">
        <title>Prjna785345.</title>
        <authorList>
            <person name="Rujirawat T."/>
            <person name="Krajaejun T."/>
        </authorList>
    </citation>
    <scope>NUCLEOTIDE SEQUENCE</scope>
    <source>
        <strain evidence="10">Pi057C3</strain>
    </source>
</reference>
<comment type="catalytic activity">
    <reaction evidence="7 8">
        <text>deamido-NAD(+) + L-glutamine + ATP + H2O = L-glutamate + AMP + diphosphate + NAD(+) + H(+)</text>
        <dbReference type="Rhea" id="RHEA:24384"/>
        <dbReference type="ChEBI" id="CHEBI:15377"/>
        <dbReference type="ChEBI" id="CHEBI:15378"/>
        <dbReference type="ChEBI" id="CHEBI:29985"/>
        <dbReference type="ChEBI" id="CHEBI:30616"/>
        <dbReference type="ChEBI" id="CHEBI:33019"/>
        <dbReference type="ChEBI" id="CHEBI:57540"/>
        <dbReference type="ChEBI" id="CHEBI:58359"/>
        <dbReference type="ChEBI" id="CHEBI:58437"/>
        <dbReference type="ChEBI" id="CHEBI:456215"/>
        <dbReference type="EC" id="6.3.5.1"/>
    </reaction>
</comment>
<dbReference type="Gene3D" id="3.60.110.10">
    <property type="entry name" value="Carbon-nitrogen hydrolase"/>
    <property type="match status" value="1"/>
</dbReference>
<evidence type="ECO:0000256" key="1">
    <source>
        <dbReference type="ARBA" id="ARBA00005188"/>
    </source>
</evidence>
<dbReference type="PANTHER" id="PTHR23090">
    <property type="entry name" value="NH 3 /GLUTAMINE-DEPENDENT NAD + SYNTHETASE"/>
    <property type="match status" value="1"/>
</dbReference>
<comment type="caution">
    <text evidence="10">The sequence shown here is derived from an EMBL/GenBank/DDBJ whole genome shotgun (WGS) entry which is preliminary data.</text>
</comment>
<dbReference type="GO" id="GO:0004359">
    <property type="term" value="F:glutaminase activity"/>
    <property type="evidence" value="ECO:0007669"/>
    <property type="project" value="InterPro"/>
</dbReference>
<dbReference type="FunFam" id="3.60.110.10:FF:000003">
    <property type="entry name" value="Glutamine-dependent NAD(+) synthetase"/>
    <property type="match status" value="1"/>
</dbReference>
<feature type="domain" description="CN hydrolase" evidence="9">
    <location>
        <begin position="5"/>
        <end position="280"/>
    </location>
</feature>
<comment type="pathway">
    <text evidence="1 8">Cofactor biosynthesis; NAD(+) biosynthesis; NAD(+) from deamido-NAD(+) (L-Gln route): step 1/1.</text>
</comment>
<dbReference type="Pfam" id="PF02540">
    <property type="entry name" value="NAD_synthase"/>
    <property type="match status" value="1"/>
</dbReference>
<dbReference type="Proteomes" id="UP001209570">
    <property type="component" value="Unassembled WGS sequence"/>
</dbReference>
<keyword evidence="5 8" id="KW-0067">ATP-binding</keyword>
<evidence type="ECO:0000256" key="8">
    <source>
        <dbReference type="PIRNR" id="PIRNR006630"/>
    </source>
</evidence>
<dbReference type="GO" id="GO:0003952">
    <property type="term" value="F:NAD+ synthase (glutamine-hydrolyzing) activity"/>
    <property type="evidence" value="ECO:0007669"/>
    <property type="project" value="UniProtKB-UniRule"/>
</dbReference>
<dbReference type="CDD" id="cd07570">
    <property type="entry name" value="GAT_Gln-NAD-synth"/>
    <property type="match status" value="1"/>
</dbReference>
<dbReference type="HAMAP" id="MF_02090">
    <property type="entry name" value="NadE_glutamine_dep"/>
    <property type="match status" value="1"/>
</dbReference>
<keyword evidence="6 8" id="KW-0520">NAD</keyword>
<dbReference type="EMBL" id="JAKCXM010000012">
    <property type="protein sequence ID" value="KAJ0408384.1"/>
    <property type="molecule type" value="Genomic_DNA"/>
</dbReference>
<dbReference type="SUPFAM" id="SSF52402">
    <property type="entry name" value="Adenine nucleotide alpha hydrolases-like"/>
    <property type="match status" value="1"/>
</dbReference>
<dbReference type="GO" id="GO:0005524">
    <property type="term" value="F:ATP binding"/>
    <property type="evidence" value="ECO:0007669"/>
    <property type="project" value="UniProtKB-UniRule"/>
</dbReference>
<dbReference type="Pfam" id="PF00795">
    <property type="entry name" value="CN_hydrolase"/>
    <property type="match status" value="1"/>
</dbReference>
<dbReference type="InterPro" id="IPR036526">
    <property type="entry name" value="C-N_Hydrolase_sf"/>
</dbReference>
<keyword evidence="11" id="KW-1185">Reference proteome</keyword>
<evidence type="ECO:0000256" key="2">
    <source>
        <dbReference type="ARBA" id="ARBA00007145"/>
    </source>
</evidence>
<dbReference type="PANTHER" id="PTHR23090:SF9">
    <property type="entry name" value="GLUTAMINE-DEPENDENT NAD(+) SYNTHETASE"/>
    <property type="match status" value="1"/>
</dbReference>
<dbReference type="CDD" id="cd00553">
    <property type="entry name" value="NAD_synthase"/>
    <property type="match status" value="1"/>
</dbReference>
<dbReference type="PROSITE" id="PS50263">
    <property type="entry name" value="CN_HYDROLASE"/>
    <property type="match status" value="1"/>
</dbReference>
<protein>
    <recommendedName>
        <fullName evidence="8">Glutamine-dependent NAD(+) synthetase</fullName>
        <ecNumber evidence="8">6.3.5.1</ecNumber>
    </recommendedName>
    <alternativeName>
        <fullName evidence="8">NAD(+) synthase [glutamine-hydrolyzing]</fullName>
    </alternativeName>
</protein>
<organism evidence="10 11">
    <name type="scientific">Pythium insidiosum</name>
    <name type="common">Pythiosis disease agent</name>
    <dbReference type="NCBI Taxonomy" id="114742"/>
    <lineage>
        <taxon>Eukaryota</taxon>
        <taxon>Sar</taxon>
        <taxon>Stramenopiles</taxon>
        <taxon>Oomycota</taxon>
        <taxon>Peronosporomycetes</taxon>
        <taxon>Pythiales</taxon>
        <taxon>Pythiaceae</taxon>
        <taxon>Pythium</taxon>
    </lineage>
</organism>
<dbReference type="InterPro" id="IPR014445">
    <property type="entry name" value="Gln-dep_NAD_synthase"/>
</dbReference>
<evidence type="ECO:0000256" key="7">
    <source>
        <dbReference type="ARBA" id="ARBA00052340"/>
    </source>
</evidence>
<evidence type="ECO:0000256" key="5">
    <source>
        <dbReference type="ARBA" id="ARBA00022840"/>
    </source>
</evidence>
<name>A0AAD5QEB9_PYTIN</name>
<dbReference type="AlphaFoldDB" id="A0AAD5QEB9"/>
<evidence type="ECO:0000313" key="11">
    <source>
        <dbReference type="Proteomes" id="UP001209570"/>
    </source>
</evidence>
<evidence type="ECO:0000256" key="4">
    <source>
        <dbReference type="ARBA" id="ARBA00022741"/>
    </source>
</evidence>
<keyword evidence="4 8" id="KW-0547">Nucleotide-binding</keyword>
<sequence length="716" mass="80252">MSALVTLATCNLNQWALDFDGNLDRILESIRVAKERGATYRIGPELEVCGYGCEDHFLEADTFFHCWESMETLLASDATDGILCDIGMPVLHNNVRYNCRVYCLDRKIVFIRPKLYLADDGNYREKRWFTTWKVNPDDKDQMLQRHVLPPKIQKITGQVHVPFGYGVISTLDTKCASEICEELFTPDSPHIKLSLAGCEIISNGSGSHHELRKVNQRIDLIRGATAKSGGVYMYANQQGCDGGRLYYDGCAVIAVNGKIVAQGSQFSVKDVEVVTATVDLEDVRSYRSAVSSRSEQASALETVIPTVHVDFNLCHDESELSVVPTAPIDVHFHLPEEEIALGPACWLWDYLRRSGGNGYFLPLSGGADSSSVACIVGVMCHLVTAAANAGDEQVIRDVQRIIGTTGQPYSPMTPSDLAAHIFHTTYMGTKNSSSATRKRAQALAQEIGAYHLDVGMDTMVDAVVKTFSLLTGKTPRFLSEGGNIQQDLALQNIQARLRMVMSYLLAQLLPWVRSKSGFLLVLSSGNVDEALRGYMTKYDCSSGDLNPIGGVSKMDLKKLLRYAAQRYNYKTLQTVVEAPPTAELRPTAALENGHADDKDHSQLDEEDMGMTYEDLGWFGRLRKVDRCGPYWMYRKLTHLWSHMTPTAVAEKVKRFFFYYAINRHKMTTLTPSYHAENYSPDDNRFDLRPFLYNPRWSRQFRAIDTLATKLEEKKKL</sequence>
<comment type="similarity">
    <text evidence="2 8">In the C-terminal section; belongs to the NAD synthetase family.</text>
</comment>
<dbReference type="PIRSF" id="PIRSF006630">
    <property type="entry name" value="NADS_GAT"/>
    <property type="match status" value="1"/>
</dbReference>
<keyword evidence="3 8" id="KW-0436">Ligase</keyword>
<dbReference type="InterPro" id="IPR003694">
    <property type="entry name" value="NAD_synthase"/>
</dbReference>
<dbReference type="InterPro" id="IPR022310">
    <property type="entry name" value="NAD/GMP_synthase"/>
</dbReference>
<evidence type="ECO:0000256" key="6">
    <source>
        <dbReference type="ARBA" id="ARBA00023027"/>
    </source>
</evidence>
<dbReference type="GO" id="GO:0005737">
    <property type="term" value="C:cytoplasm"/>
    <property type="evidence" value="ECO:0007669"/>
    <property type="project" value="InterPro"/>
</dbReference>
<accession>A0AAD5QEB9</accession>
<proteinExistence type="inferred from homology"/>
<evidence type="ECO:0000256" key="3">
    <source>
        <dbReference type="ARBA" id="ARBA00022598"/>
    </source>
</evidence>
<dbReference type="Gene3D" id="3.40.50.620">
    <property type="entry name" value="HUPs"/>
    <property type="match status" value="1"/>
</dbReference>
<dbReference type="InterPro" id="IPR014729">
    <property type="entry name" value="Rossmann-like_a/b/a_fold"/>
</dbReference>
<dbReference type="FunFam" id="3.40.50.620:FF:000036">
    <property type="entry name" value="Glutamine-dependent NAD(+) synthetase"/>
    <property type="match status" value="1"/>
</dbReference>
<gene>
    <name evidence="10" type="ORF">P43SY_003110</name>
</gene>
<dbReference type="GO" id="GO:0009435">
    <property type="term" value="P:NAD+ biosynthetic process"/>
    <property type="evidence" value="ECO:0007669"/>
    <property type="project" value="UniProtKB-UniRule"/>
</dbReference>